<dbReference type="GO" id="GO:0003735">
    <property type="term" value="F:structural constituent of ribosome"/>
    <property type="evidence" value="ECO:0007669"/>
    <property type="project" value="InterPro"/>
</dbReference>
<gene>
    <name evidence="5" type="primary">rplY</name>
    <name evidence="5" type="synonym">ctc</name>
    <name evidence="8" type="ORF">DBY38_09745</name>
    <name evidence="9" type="ORF">SAMN04487885_10194</name>
</gene>
<dbReference type="STRING" id="1529.SAMN04487885_10194"/>
<dbReference type="SUPFAM" id="SSF50715">
    <property type="entry name" value="Ribosomal protein L25-like"/>
    <property type="match status" value="1"/>
</dbReference>
<dbReference type="GeneID" id="90544868"/>
<dbReference type="RefSeq" id="WP_027638307.1">
    <property type="nucleotide sequence ID" value="NZ_BAAACD010000029.1"/>
</dbReference>
<dbReference type="AlphaFoldDB" id="A0A1I2J484"/>
<comment type="function">
    <text evidence="5">This is one of the proteins that binds to the 5S RNA in the ribosome where it forms part of the central protuberance.</text>
</comment>
<dbReference type="CDD" id="cd00495">
    <property type="entry name" value="Ribosomal_L25_TL5_CTC"/>
    <property type="match status" value="1"/>
</dbReference>
<dbReference type="EMBL" id="FOOE01000001">
    <property type="protein sequence ID" value="SFF49324.1"/>
    <property type="molecule type" value="Genomic_DNA"/>
</dbReference>
<dbReference type="InterPro" id="IPR020056">
    <property type="entry name" value="Rbsml_bL25/Gln-tRNA_synth_N"/>
</dbReference>
<keyword evidence="2 5" id="KW-0694">RNA-binding</keyword>
<dbReference type="Proteomes" id="UP000182135">
    <property type="component" value="Unassembled WGS sequence"/>
</dbReference>
<dbReference type="GO" id="GO:0006412">
    <property type="term" value="P:translation"/>
    <property type="evidence" value="ECO:0007669"/>
    <property type="project" value="UniProtKB-UniRule"/>
</dbReference>
<dbReference type="eggNOG" id="COG1825">
    <property type="taxonomic scope" value="Bacteria"/>
</dbReference>
<keyword evidence="10" id="KW-1185">Reference proteome</keyword>
<feature type="domain" description="Large ribosomal subunit protein bL25 L25" evidence="6">
    <location>
        <begin position="4"/>
        <end position="90"/>
    </location>
</feature>
<comment type="similarity">
    <text evidence="5">Belongs to the bacterial ribosomal protein bL25 family. CTC subfamily.</text>
</comment>
<keyword evidence="3 5" id="KW-0689">Ribosomal protein</keyword>
<dbReference type="OrthoDB" id="9790002at2"/>
<keyword evidence="4 5" id="KW-0687">Ribonucleoprotein</keyword>
<dbReference type="NCBIfam" id="TIGR00731">
    <property type="entry name" value="bL25_bact_ctc"/>
    <property type="match status" value="1"/>
</dbReference>
<dbReference type="Gene3D" id="2.40.240.10">
    <property type="entry name" value="Ribosomal Protein L25, Chain P"/>
    <property type="match status" value="1"/>
</dbReference>
<organism evidence="9 10">
    <name type="scientific">Clostridium cadaveris</name>
    <dbReference type="NCBI Taxonomy" id="1529"/>
    <lineage>
        <taxon>Bacteria</taxon>
        <taxon>Bacillati</taxon>
        <taxon>Bacillota</taxon>
        <taxon>Clostridia</taxon>
        <taxon>Eubacteriales</taxon>
        <taxon>Clostridiaceae</taxon>
        <taxon>Clostridium</taxon>
    </lineage>
</organism>
<dbReference type="InterPro" id="IPR037121">
    <property type="entry name" value="Ribosomal_bL25_C"/>
</dbReference>
<dbReference type="PANTHER" id="PTHR33284">
    <property type="entry name" value="RIBOSOMAL PROTEIN L25/GLN-TRNA SYNTHETASE, ANTI-CODON-BINDING DOMAIN-CONTAINING PROTEIN"/>
    <property type="match status" value="1"/>
</dbReference>
<evidence type="ECO:0000256" key="4">
    <source>
        <dbReference type="ARBA" id="ARBA00023274"/>
    </source>
</evidence>
<evidence type="ECO:0000313" key="9">
    <source>
        <dbReference type="EMBL" id="SFF49324.1"/>
    </source>
</evidence>
<dbReference type="InterPro" id="IPR029751">
    <property type="entry name" value="Ribosomal_L25_dom"/>
</dbReference>
<keyword evidence="1 5" id="KW-0699">rRNA-binding</keyword>
<dbReference type="InterPro" id="IPR020930">
    <property type="entry name" value="Ribosomal_uL5_bac-type"/>
</dbReference>
<feature type="domain" description="Large ribosomal subunit protein bL25 beta" evidence="7">
    <location>
        <begin position="99"/>
        <end position="179"/>
    </location>
</feature>
<accession>A0A1I2J484</accession>
<comment type="subunit">
    <text evidence="5">Part of the 50S ribosomal subunit; part of the 5S rRNA/L5/L18/L25 subcomplex. Contacts the 5S rRNA. Binds to the 5S rRNA independently of L5 and L18.</text>
</comment>
<dbReference type="GO" id="GO:0022625">
    <property type="term" value="C:cytosolic large ribosomal subunit"/>
    <property type="evidence" value="ECO:0007669"/>
    <property type="project" value="TreeGrafter"/>
</dbReference>
<sequence>MECLNLKKRTVNSGHSAKKLRRQGLVPGILYGGNRQNFLFEIGEMDLNREILNNGEFGLVNINIDGHDEKALIKEVQKNPVTHEIIHIDLESVDNSKIVNAEVPIKYYNESLLKKNGAIVQKEKGTIMVKCSSENIPKYIEIDLKDRHSRAIRVNDVEFGETIDFLESPETILASITYTKRDESADD</sequence>
<evidence type="ECO:0000256" key="1">
    <source>
        <dbReference type="ARBA" id="ARBA00022730"/>
    </source>
</evidence>
<reference evidence="8 11" key="2">
    <citation type="submission" date="2018-03" db="EMBL/GenBank/DDBJ databases">
        <title>The uncultured portion of the human microbiome is neutrally assembled.</title>
        <authorList>
            <person name="Jeraldo P."/>
            <person name="Boardman L."/>
            <person name="White B.A."/>
            <person name="Nelson H."/>
            <person name="Goldenfeld N."/>
            <person name="Chia N."/>
        </authorList>
    </citation>
    <scope>NUCLEOTIDE SEQUENCE [LARGE SCALE GENOMIC DNA]</scope>
    <source>
        <strain evidence="8">CIM:MAG 903</strain>
    </source>
</reference>
<proteinExistence type="inferred from homology"/>
<dbReference type="GO" id="GO:0008097">
    <property type="term" value="F:5S rRNA binding"/>
    <property type="evidence" value="ECO:0007669"/>
    <property type="project" value="InterPro"/>
</dbReference>
<evidence type="ECO:0000259" key="6">
    <source>
        <dbReference type="Pfam" id="PF01386"/>
    </source>
</evidence>
<dbReference type="Proteomes" id="UP000246114">
    <property type="component" value="Unassembled WGS sequence"/>
</dbReference>
<protein>
    <recommendedName>
        <fullName evidence="5">Large ribosomal subunit protein bL25</fullName>
    </recommendedName>
    <alternativeName>
        <fullName evidence="5">General stress protein CTC</fullName>
    </alternativeName>
</protein>
<dbReference type="Gene3D" id="2.170.120.20">
    <property type="entry name" value="Ribosomal protein L25, beta domain"/>
    <property type="match status" value="1"/>
</dbReference>
<dbReference type="EMBL" id="QAMZ01000045">
    <property type="protein sequence ID" value="PWL52774.1"/>
    <property type="molecule type" value="Genomic_DNA"/>
</dbReference>
<dbReference type="InterPro" id="IPR001021">
    <property type="entry name" value="Ribosomal_bL25_long"/>
</dbReference>
<reference evidence="9 10" key="1">
    <citation type="submission" date="2016-10" db="EMBL/GenBank/DDBJ databases">
        <authorList>
            <person name="de Groot N.N."/>
        </authorList>
    </citation>
    <scope>NUCLEOTIDE SEQUENCE [LARGE SCALE GENOMIC DNA]</scope>
    <source>
        <strain evidence="9 10">NLAE-zl-G419</strain>
    </source>
</reference>
<evidence type="ECO:0000256" key="2">
    <source>
        <dbReference type="ARBA" id="ARBA00022884"/>
    </source>
</evidence>
<dbReference type="PANTHER" id="PTHR33284:SF1">
    <property type="entry name" value="RIBOSOMAL PROTEIN L25_GLN-TRNA SYNTHETASE, ANTI-CODON-BINDING DOMAIN-CONTAINING PROTEIN"/>
    <property type="match status" value="1"/>
</dbReference>
<evidence type="ECO:0000313" key="11">
    <source>
        <dbReference type="Proteomes" id="UP000246114"/>
    </source>
</evidence>
<evidence type="ECO:0000256" key="3">
    <source>
        <dbReference type="ARBA" id="ARBA00022980"/>
    </source>
</evidence>
<dbReference type="HAMAP" id="MF_01334">
    <property type="entry name" value="Ribosomal_bL25_CTC"/>
    <property type="match status" value="1"/>
</dbReference>
<name>A0A1I2J484_9CLOT</name>
<evidence type="ECO:0000259" key="7">
    <source>
        <dbReference type="Pfam" id="PF14693"/>
    </source>
</evidence>
<dbReference type="Pfam" id="PF14693">
    <property type="entry name" value="Ribosomal_TL5_C"/>
    <property type="match status" value="1"/>
</dbReference>
<evidence type="ECO:0000313" key="10">
    <source>
        <dbReference type="Proteomes" id="UP000182135"/>
    </source>
</evidence>
<dbReference type="Pfam" id="PF01386">
    <property type="entry name" value="Ribosomal_L25p"/>
    <property type="match status" value="1"/>
</dbReference>
<dbReference type="InterPro" id="IPR020057">
    <property type="entry name" value="Ribosomal_bL25_b-dom"/>
</dbReference>
<evidence type="ECO:0000256" key="5">
    <source>
        <dbReference type="HAMAP-Rule" id="MF_01334"/>
    </source>
</evidence>
<dbReference type="InterPro" id="IPR011035">
    <property type="entry name" value="Ribosomal_bL25/Gln-tRNA_synth"/>
</dbReference>
<evidence type="ECO:0000313" key="8">
    <source>
        <dbReference type="EMBL" id="PWL52774.1"/>
    </source>
</evidence>